<dbReference type="SMART" id="SM00331">
    <property type="entry name" value="PP2C_SIG"/>
    <property type="match status" value="1"/>
</dbReference>
<dbReference type="InterPro" id="IPR003594">
    <property type="entry name" value="HATPase_dom"/>
</dbReference>
<name>A0ABP4LFT4_9ACTN</name>
<evidence type="ECO:0000259" key="4">
    <source>
        <dbReference type="SMART" id="SM00331"/>
    </source>
</evidence>
<keyword evidence="2" id="KW-0175">Coiled coil</keyword>
<evidence type="ECO:0000256" key="2">
    <source>
        <dbReference type="SAM" id="Coils"/>
    </source>
</evidence>
<dbReference type="Gene3D" id="3.60.40.10">
    <property type="entry name" value="PPM-type phosphatase domain"/>
    <property type="match status" value="1"/>
</dbReference>
<dbReference type="PANTHER" id="PTHR43156:SF2">
    <property type="entry name" value="STAGE II SPORULATION PROTEIN E"/>
    <property type="match status" value="1"/>
</dbReference>
<keyword evidence="6" id="KW-1185">Reference proteome</keyword>
<evidence type="ECO:0000313" key="6">
    <source>
        <dbReference type="Proteomes" id="UP001501470"/>
    </source>
</evidence>
<comment type="caution">
    <text evidence="5">The sequence shown here is derived from an EMBL/GenBank/DDBJ whole genome shotgun (WGS) entry which is preliminary data.</text>
</comment>
<proteinExistence type="predicted"/>
<dbReference type="SUPFAM" id="SSF55874">
    <property type="entry name" value="ATPase domain of HSP90 chaperone/DNA topoisomerase II/histidine kinase"/>
    <property type="match status" value="1"/>
</dbReference>
<keyword evidence="1" id="KW-0378">Hydrolase</keyword>
<sequence length="742" mass="80023">MYDLNSLSLSEIVRCGTEVRAVAAKGDDLSGALYDVAELLHERIRDGAAGPSAFSWLRLAAGETIVTTAPAGVLPAGGWGATGDWRAPGAMPAGVQLREVDDDPVRTVLAVGCAGHHLLAGVTVRLDQQTADLFELIVLNLRIGLHRHADPGDAAAREEAYGDLLGAVERAAERQAARLERTVAELADAAARLRRSQQELREREGRLREETSLVEALHSVGTELSSELDVDRVVQRATDVATGLTGAAFGSFFYNVTDELGESHQLYSLSGVSKEAFAKFPLPRNTSVFDPTFRGVGYLRSDDIRKDPRYGHNPPYTGIPSGHLQVVSYLAVPVVSSTGEVLGGFFFGHPQVARFTERHERLAVGIAAHAAVALDNARMYLRQRDAAVELQRSLLPRIPRVDGMEVVSRYLPAAKGVEVGGDWVDLVPLSAGRVALVVGDVMGKGIRAAAVMGQLRTAIRSYASLDLAPGQLMRQLNTLLAADDDTQMASCVYAVYDLVHGTLSYANAGHPPAVGVLAGQPTRLLTGPVGPPLGTADFPYTEQVVAVPPGEALLLYTDGLIERRDRNIEDRLADLQARIALHPRPTLAAIDDLVAGMVDPAHHEDDIAVLYVRQPPTEVPLTAVAAYPAVASESRAARRFVQETLRGWDVPGERTDTAVAVVAELFANAATHARTRHVELRLHLLPAHVAIEVFDQDNRLPFLIEPTFDDEHHRGLQIVRASSDRWGTRAVADGKIVWAEIP</sequence>
<dbReference type="Gene3D" id="3.30.450.40">
    <property type="match status" value="1"/>
</dbReference>
<dbReference type="InterPro" id="IPR003018">
    <property type="entry name" value="GAF"/>
</dbReference>
<dbReference type="Pfam" id="PF13185">
    <property type="entry name" value="GAF_2"/>
    <property type="match status" value="1"/>
</dbReference>
<dbReference type="InterPro" id="IPR036890">
    <property type="entry name" value="HATPase_C_sf"/>
</dbReference>
<dbReference type="RefSeq" id="WP_344503881.1">
    <property type="nucleotide sequence ID" value="NZ_BAAAQD010000008.1"/>
</dbReference>
<dbReference type="Pfam" id="PF07228">
    <property type="entry name" value="SpoIIE"/>
    <property type="match status" value="1"/>
</dbReference>
<dbReference type="SUPFAM" id="SSF55781">
    <property type="entry name" value="GAF domain-like"/>
    <property type="match status" value="1"/>
</dbReference>
<evidence type="ECO:0008006" key="7">
    <source>
        <dbReference type="Google" id="ProtNLM"/>
    </source>
</evidence>
<protein>
    <recommendedName>
        <fullName evidence="7">GAF domain-containing protein</fullName>
    </recommendedName>
</protein>
<feature type="domain" description="PPM-type phosphatase" evidence="4">
    <location>
        <begin position="404"/>
        <end position="614"/>
    </location>
</feature>
<organism evidence="5 6">
    <name type="scientific">Dactylosporangium maewongense</name>
    <dbReference type="NCBI Taxonomy" id="634393"/>
    <lineage>
        <taxon>Bacteria</taxon>
        <taxon>Bacillati</taxon>
        <taxon>Actinomycetota</taxon>
        <taxon>Actinomycetes</taxon>
        <taxon>Micromonosporales</taxon>
        <taxon>Micromonosporaceae</taxon>
        <taxon>Dactylosporangium</taxon>
    </lineage>
</organism>
<dbReference type="Pfam" id="PF13581">
    <property type="entry name" value="HATPase_c_2"/>
    <property type="match status" value="1"/>
</dbReference>
<feature type="coiled-coil region" evidence="2">
    <location>
        <begin position="169"/>
        <end position="210"/>
    </location>
</feature>
<dbReference type="EMBL" id="BAAAQD010000008">
    <property type="protein sequence ID" value="GAA1522906.1"/>
    <property type="molecule type" value="Genomic_DNA"/>
</dbReference>
<dbReference type="SMART" id="SM00065">
    <property type="entry name" value="GAF"/>
    <property type="match status" value="1"/>
</dbReference>
<reference evidence="6" key="1">
    <citation type="journal article" date="2019" name="Int. J. Syst. Evol. Microbiol.">
        <title>The Global Catalogue of Microorganisms (GCM) 10K type strain sequencing project: providing services to taxonomists for standard genome sequencing and annotation.</title>
        <authorList>
            <consortium name="The Broad Institute Genomics Platform"/>
            <consortium name="The Broad Institute Genome Sequencing Center for Infectious Disease"/>
            <person name="Wu L."/>
            <person name="Ma J."/>
        </authorList>
    </citation>
    <scope>NUCLEOTIDE SEQUENCE [LARGE SCALE GENOMIC DNA]</scope>
    <source>
        <strain evidence="6">JCM 15933</strain>
    </source>
</reference>
<feature type="domain" description="GAF" evidence="3">
    <location>
        <begin position="212"/>
        <end position="384"/>
    </location>
</feature>
<dbReference type="InterPro" id="IPR036457">
    <property type="entry name" value="PPM-type-like_dom_sf"/>
</dbReference>
<evidence type="ECO:0000256" key="1">
    <source>
        <dbReference type="ARBA" id="ARBA00022801"/>
    </source>
</evidence>
<accession>A0ABP4LFT4</accession>
<dbReference type="CDD" id="cd16936">
    <property type="entry name" value="HATPase_RsbW-like"/>
    <property type="match status" value="1"/>
</dbReference>
<dbReference type="PANTHER" id="PTHR43156">
    <property type="entry name" value="STAGE II SPORULATION PROTEIN E-RELATED"/>
    <property type="match status" value="1"/>
</dbReference>
<dbReference type="SUPFAM" id="SSF81606">
    <property type="entry name" value="PP2C-like"/>
    <property type="match status" value="1"/>
</dbReference>
<dbReference type="Proteomes" id="UP001501470">
    <property type="component" value="Unassembled WGS sequence"/>
</dbReference>
<dbReference type="InterPro" id="IPR029016">
    <property type="entry name" value="GAF-like_dom_sf"/>
</dbReference>
<evidence type="ECO:0000313" key="5">
    <source>
        <dbReference type="EMBL" id="GAA1522906.1"/>
    </source>
</evidence>
<evidence type="ECO:0000259" key="3">
    <source>
        <dbReference type="SMART" id="SM00065"/>
    </source>
</evidence>
<dbReference type="InterPro" id="IPR001932">
    <property type="entry name" value="PPM-type_phosphatase-like_dom"/>
</dbReference>
<dbReference type="Gene3D" id="3.30.565.10">
    <property type="entry name" value="Histidine kinase-like ATPase, C-terminal domain"/>
    <property type="match status" value="1"/>
</dbReference>
<gene>
    <name evidence="5" type="ORF">GCM10009827_044080</name>
</gene>
<dbReference type="InterPro" id="IPR052016">
    <property type="entry name" value="Bact_Sigma-Reg"/>
</dbReference>